<sequence>MYSKRFQRTWASIVGFVEMRLMAPLTAKGIGVDRKGREGWSEPGNLCQFHAGGPVHLWRRKKGRIHTHTQASSLGPDQTKILLFQLDQGKGGGVNSSKSMGQGKRWTGTPLAGDGFPSPPHHPWDGPHKGVLFI</sequence>
<dbReference type="Proteomes" id="UP001057402">
    <property type="component" value="Chromosome 4"/>
</dbReference>
<proteinExistence type="predicted"/>
<evidence type="ECO:0000313" key="1">
    <source>
        <dbReference type="EMBL" id="KAI4373815.1"/>
    </source>
</evidence>
<keyword evidence="2" id="KW-1185">Reference proteome</keyword>
<name>A0ACB9R4J6_9MYRT</name>
<protein>
    <submittedName>
        <fullName evidence="1">Uncharacterized protein</fullName>
    </submittedName>
</protein>
<dbReference type="EMBL" id="CM042883">
    <property type="protein sequence ID" value="KAI4373815.1"/>
    <property type="molecule type" value="Genomic_DNA"/>
</dbReference>
<evidence type="ECO:0000313" key="2">
    <source>
        <dbReference type="Proteomes" id="UP001057402"/>
    </source>
</evidence>
<organism evidence="1 2">
    <name type="scientific">Melastoma candidum</name>
    <dbReference type="NCBI Taxonomy" id="119954"/>
    <lineage>
        <taxon>Eukaryota</taxon>
        <taxon>Viridiplantae</taxon>
        <taxon>Streptophyta</taxon>
        <taxon>Embryophyta</taxon>
        <taxon>Tracheophyta</taxon>
        <taxon>Spermatophyta</taxon>
        <taxon>Magnoliopsida</taxon>
        <taxon>eudicotyledons</taxon>
        <taxon>Gunneridae</taxon>
        <taxon>Pentapetalae</taxon>
        <taxon>rosids</taxon>
        <taxon>malvids</taxon>
        <taxon>Myrtales</taxon>
        <taxon>Melastomataceae</taxon>
        <taxon>Melastomatoideae</taxon>
        <taxon>Melastomateae</taxon>
        <taxon>Melastoma</taxon>
    </lineage>
</organism>
<gene>
    <name evidence="1" type="ORF">MLD38_011890</name>
</gene>
<reference evidence="2" key="1">
    <citation type="journal article" date="2023" name="Front. Plant Sci.">
        <title>Chromosomal-level genome assembly of Melastoma candidum provides insights into trichome evolution.</title>
        <authorList>
            <person name="Zhong Y."/>
            <person name="Wu W."/>
            <person name="Sun C."/>
            <person name="Zou P."/>
            <person name="Liu Y."/>
            <person name="Dai S."/>
            <person name="Zhou R."/>
        </authorList>
    </citation>
    <scope>NUCLEOTIDE SEQUENCE [LARGE SCALE GENOMIC DNA]</scope>
</reference>
<accession>A0ACB9R4J6</accession>
<comment type="caution">
    <text evidence="1">The sequence shown here is derived from an EMBL/GenBank/DDBJ whole genome shotgun (WGS) entry which is preliminary data.</text>
</comment>